<reference evidence="1 2" key="1">
    <citation type="journal article" date="2018" name="PLoS Pathog.">
        <title>Evolution of structural diversity of trichothecenes, a family of toxins produced by plant pathogenic and entomopathogenic fungi.</title>
        <authorList>
            <person name="Proctor R.H."/>
            <person name="McCormick S.P."/>
            <person name="Kim H.S."/>
            <person name="Cardoza R.E."/>
            <person name="Stanley A.M."/>
            <person name="Lindo L."/>
            <person name="Kelly A."/>
            <person name="Brown D.W."/>
            <person name="Lee T."/>
            <person name="Vaughan M.M."/>
            <person name="Alexander N.J."/>
            <person name="Busman M."/>
            <person name="Gutierrez S."/>
        </authorList>
    </citation>
    <scope>NUCLEOTIDE SEQUENCE [LARGE SCALE GENOMIC DNA]</scope>
    <source>
        <strain evidence="1 2">NRRL 20695</strain>
    </source>
</reference>
<evidence type="ECO:0000313" key="2">
    <source>
        <dbReference type="Proteomes" id="UP000266234"/>
    </source>
</evidence>
<name>A0A395T2L3_9HYPO</name>
<dbReference type="EMBL" id="PXOG01000056">
    <property type="protein sequence ID" value="RGP78948.1"/>
    <property type="molecule type" value="Genomic_DNA"/>
</dbReference>
<comment type="caution">
    <text evidence="1">The sequence shown here is derived from an EMBL/GenBank/DDBJ whole genome shotgun (WGS) entry which is preliminary data.</text>
</comment>
<dbReference type="AlphaFoldDB" id="A0A395T2L3"/>
<protein>
    <submittedName>
        <fullName evidence="1">Uncharacterized protein</fullName>
    </submittedName>
</protein>
<keyword evidence="2" id="KW-1185">Reference proteome</keyword>
<evidence type="ECO:0000313" key="1">
    <source>
        <dbReference type="EMBL" id="RGP78948.1"/>
    </source>
</evidence>
<organism evidence="1 2">
    <name type="scientific">Fusarium longipes</name>
    <dbReference type="NCBI Taxonomy" id="694270"/>
    <lineage>
        <taxon>Eukaryota</taxon>
        <taxon>Fungi</taxon>
        <taxon>Dikarya</taxon>
        <taxon>Ascomycota</taxon>
        <taxon>Pezizomycotina</taxon>
        <taxon>Sordariomycetes</taxon>
        <taxon>Hypocreomycetidae</taxon>
        <taxon>Hypocreales</taxon>
        <taxon>Nectriaceae</taxon>
        <taxon>Fusarium</taxon>
    </lineage>
</organism>
<proteinExistence type="predicted"/>
<dbReference type="STRING" id="694270.A0A395T2L3"/>
<accession>A0A395T2L3</accession>
<dbReference type="OrthoDB" id="5153231at2759"/>
<dbReference type="Proteomes" id="UP000266234">
    <property type="component" value="Unassembled WGS sequence"/>
</dbReference>
<sequence>MVYIRPFCALCEAAFQDGDDIAFITQDAQPLHSQKFDIAACMKKWWVKPGLINLSTSPRSRGGREMYMSMENDIQNEWSVASHWTCAEYLTTHGLSPLRAANVLAGDVALSRAATDRRRSWIRELAEIAVYNSKPQHQADKESLGWLSRLPLEITQQILQLSLIHIFISHANVFHDGVVLQPASYVVNVQGRVWASFVSFQGNYYVNCISHAPIDGSYSVLLRSWTKSGSTMYVAHDHLGIRRVVFDIPENGKVPTAEAEQGLWWETVVLTDDCQCIQVESDGIKLRGLSPDGEPACTRTYWASPMQPSAYPRIERIGKERPYESPKIRRMQSIALNDVGMRALSACFHQGSIVSSLIAHHPDLPGPQYGDWDHLSGSPQWLHFVLDEGEQITGIWGWKPYVSATSVVVVMQTSKGRVWTLGPQHRNWTTDWDHLIDLPIGEPSTIYFEESWTRVSQLAFKGAKPTAGTKEPPSEISSTVGLLDIPRFAFFFSASLTGVSTATPCWMRIRRRKCIVGLVLCYTDGRFWYIIESSVQTESTAQSIISILQSP</sequence>
<gene>
    <name evidence="1" type="ORF">FLONG3_2853</name>
</gene>